<dbReference type="GO" id="GO:0008173">
    <property type="term" value="F:RNA methyltransferase activity"/>
    <property type="evidence" value="ECO:0007669"/>
    <property type="project" value="InterPro"/>
</dbReference>
<feature type="region of interest" description="Disordered" evidence="3">
    <location>
        <begin position="1"/>
        <end position="43"/>
    </location>
</feature>
<dbReference type="EMBL" id="HG719248">
    <property type="protein sequence ID" value="CDJ57270.1"/>
    <property type="molecule type" value="Genomic_DNA"/>
</dbReference>
<dbReference type="SUPFAM" id="SSF75217">
    <property type="entry name" value="alpha/beta knot"/>
    <property type="match status" value="1"/>
</dbReference>
<protein>
    <recommendedName>
        <fullName evidence="4">tRNA/rRNA methyltransferase SpoU type domain-containing protein</fullName>
    </recommendedName>
</protein>
<organism evidence="5 6">
    <name type="scientific">Eimeria maxima</name>
    <name type="common">Coccidian parasite</name>
    <dbReference type="NCBI Taxonomy" id="5804"/>
    <lineage>
        <taxon>Eukaryota</taxon>
        <taxon>Sar</taxon>
        <taxon>Alveolata</taxon>
        <taxon>Apicomplexa</taxon>
        <taxon>Conoidasida</taxon>
        <taxon>Coccidia</taxon>
        <taxon>Eucoccidiorida</taxon>
        <taxon>Eimeriorina</taxon>
        <taxon>Eimeriidae</taxon>
        <taxon>Eimeria</taxon>
    </lineage>
</organism>
<dbReference type="PANTHER" id="PTHR43191">
    <property type="entry name" value="RRNA METHYLTRANSFERASE 3"/>
    <property type="match status" value="1"/>
</dbReference>
<reference evidence="5" key="1">
    <citation type="submission" date="2013-10" db="EMBL/GenBank/DDBJ databases">
        <title>Genomic analysis of the causative agents of coccidiosis in chickens.</title>
        <authorList>
            <person name="Reid A.J."/>
            <person name="Blake D."/>
            <person name="Billington K."/>
            <person name="Browne H."/>
            <person name="Dunn M."/>
            <person name="Hung S."/>
            <person name="Kawahara F."/>
            <person name="Miranda-Saavedra D."/>
            <person name="Mourier T."/>
            <person name="Nagra H."/>
            <person name="Otto T.D."/>
            <person name="Rawlings N."/>
            <person name="Sanchez A."/>
            <person name="Sanders M."/>
            <person name="Subramaniam C."/>
            <person name="Tay Y."/>
            <person name="Dear P."/>
            <person name="Doerig C."/>
            <person name="Gruber A."/>
            <person name="Parkinson J."/>
            <person name="Shirley M."/>
            <person name="Wan K.L."/>
            <person name="Berriman M."/>
            <person name="Tomley F."/>
            <person name="Pain A."/>
        </authorList>
    </citation>
    <scope>NUCLEOTIDE SEQUENCE [LARGE SCALE GENOMIC DNA]</scope>
    <source>
        <strain evidence="5">Weybridge</strain>
    </source>
</reference>
<proteinExistence type="predicted"/>
<evidence type="ECO:0000313" key="5">
    <source>
        <dbReference type="EMBL" id="CDJ57270.1"/>
    </source>
</evidence>
<dbReference type="GO" id="GO:0006396">
    <property type="term" value="P:RNA processing"/>
    <property type="evidence" value="ECO:0007669"/>
    <property type="project" value="InterPro"/>
</dbReference>
<dbReference type="Pfam" id="PF00588">
    <property type="entry name" value="SpoU_methylase"/>
    <property type="match status" value="1"/>
</dbReference>
<dbReference type="VEuPathDB" id="ToxoDB:EMWEY_00007330"/>
<keyword evidence="2" id="KW-0808">Transferase</keyword>
<dbReference type="Gene3D" id="3.40.1280.10">
    <property type="match status" value="1"/>
</dbReference>
<dbReference type="RefSeq" id="XP_013333920.1">
    <property type="nucleotide sequence ID" value="XM_013478466.1"/>
</dbReference>
<dbReference type="InterPro" id="IPR051259">
    <property type="entry name" value="rRNA_Methyltransferase"/>
</dbReference>
<gene>
    <name evidence="5" type="ORF">EMWEY_00007330</name>
</gene>
<sequence>MKSVTGEAPKRTPTTSNLPVLDNPNSREEIQTPRSWATKGGPLPIDAATHQERLEKRLQAQLRDGSRSRNVKRLEDPLSKHLLRVAGNPAYRNLRKSVIVTGKTLVCELLRNFPCRRLAVRRRSLEALHASLPFLHRYVDPVITSTTSASPDNNQLPTISKRDADSASAYPRLNTNVETHFVSNRILRKVAGFQSYDDGCVAEMRMPEPANDLGNIRLLLCLGNIPSSLGQTQKDRMPVVSRSNPEFLDSGVVGTLLRTAAALQWQGAWILPSCPDIFNPLAIRASQGALFWLPYRRGTVKELIQLCNDKDLAICVPHEGGIPVRTSGIFERKQKKGVCLVLDSSLISAAQQFHNSRRSVSASTGRVRSSGDAPAISNERKREGARAERCDFKPDILLSLGSDVAPTGRESSRKAFKRFVLVNARSKALSP</sequence>
<evidence type="ECO:0000313" key="6">
    <source>
        <dbReference type="Proteomes" id="UP000030763"/>
    </source>
</evidence>
<keyword evidence="1" id="KW-0489">Methyltransferase</keyword>
<feature type="domain" description="tRNA/rRNA methyltransferase SpoU type" evidence="4">
    <location>
        <begin position="253"/>
        <end position="342"/>
    </location>
</feature>
<dbReference type="OrthoDB" id="270651at2759"/>
<dbReference type="InterPro" id="IPR001537">
    <property type="entry name" value="SpoU_MeTrfase"/>
</dbReference>
<name>U6M6G3_EIMMA</name>
<evidence type="ECO:0000256" key="3">
    <source>
        <dbReference type="SAM" id="MobiDB-lite"/>
    </source>
</evidence>
<dbReference type="GO" id="GO:0003723">
    <property type="term" value="F:RNA binding"/>
    <property type="evidence" value="ECO:0007669"/>
    <property type="project" value="InterPro"/>
</dbReference>
<feature type="region of interest" description="Disordered" evidence="3">
    <location>
        <begin position="359"/>
        <end position="386"/>
    </location>
</feature>
<dbReference type="AlphaFoldDB" id="U6M6G3"/>
<dbReference type="Proteomes" id="UP000030763">
    <property type="component" value="Unassembled WGS sequence"/>
</dbReference>
<evidence type="ECO:0000259" key="4">
    <source>
        <dbReference type="Pfam" id="PF00588"/>
    </source>
</evidence>
<accession>U6M6G3</accession>
<dbReference type="InterPro" id="IPR029026">
    <property type="entry name" value="tRNA_m1G_MTases_N"/>
</dbReference>
<dbReference type="GeneID" id="25334719"/>
<keyword evidence="6" id="KW-1185">Reference proteome</keyword>
<dbReference type="PANTHER" id="PTHR43191:SF2">
    <property type="entry name" value="RRNA METHYLTRANSFERASE 3, MITOCHONDRIAL"/>
    <property type="match status" value="1"/>
</dbReference>
<dbReference type="InterPro" id="IPR029028">
    <property type="entry name" value="Alpha/beta_knot_MTases"/>
</dbReference>
<reference evidence="5" key="2">
    <citation type="submission" date="2013-10" db="EMBL/GenBank/DDBJ databases">
        <authorList>
            <person name="Aslett M."/>
        </authorList>
    </citation>
    <scope>NUCLEOTIDE SEQUENCE [LARGE SCALE GENOMIC DNA]</scope>
    <source>
        <strain evidence="5">Weybridge</strain>
    </source>
</reference>
<dbReference type="GO" id="GO:0032259">
    <property type="term" value="P:methylation"/>
    <property type="evidence" value="ECO:0007669"/>
    <property type="project" value="UniProtKB-KW"/>
</dbReference>
<evidence type="ECO:0000256" key="1">
    <source>
        <dbReference type="ARBA" id="ARBA00022603"/>
    </source>
</evidence>
<evidence type="ECO:0000256" key="2">
    <source>
        <dbReference type="ARBA" id="ARBA00022679"/>
    </source>
</evidence>